<dbReference type="PANTHER" id="PTHR31374:SF7">
    <property type="entry name" value="SAUR-LIKE AUXIN-RESPONSIVE PROTEIN FAMILY"/>
    <property type="match status" value="1"/>
</dbReference>
<dbReference type="Proteomes" id="UP000001514">
    <property type="component" value="Unassembled WGS sequence"/>
</dbReference>
<evidence type="ECO:0000313" key="3">
    <source>
        <dbReference type="EMBL" id="EFJ22130.1"/>
    </source>
</evidence>
<dbReference type="AlphaFoldDB" id="D8S0Y5"/>
<proteinExistence type="inferred from homology"/>
<dbReference type="KEGG" id="smo:SELMODRAFT_38714"/>
<accession>D8S0Y5</accession>
<dbReference type="Pfam" id="PF02519">
    <property type="entry name" value="Auxin_inducible"/>
    <property type="match status" value="1"/>
</dbReference>
<reference evidence="3 4" key="1">
    <citation type="journal article" date="2011" name="Science">
        <title>The Selaginella genome identifies genetic changes associated with the evolution of vascular plants.</title>
        <authorList>
            <person name="Banks J.A."/>
            <person name="Nishiyama T."/>
            <person name="Hasebe M."/>
            <person name="Bowman J.L."/>
            <person name="Gribskov M."/>
            <person name="dePamphilis C."/>
            <person name="Albert V.A."/>
            <person name="Aono N."/>
            <person name="Aoyama T."/>
            <person name="Ambrose B.A."/>
            <person name="Ashton N.W."/>
            <person name="Axtell M.J."/>
            <person name="Barker E."/>
            <person name="Barker M.S."/>
            <person name="Bennetzen J.L."/>
            <person name="Bonawitz N.D."/>
            <person name="Chapple C."/>
            <person name="Cheng C."/>
            <person name="Correa L.G."/>
            <person name="Dacre M."/>
            <person name="DeBarry J."/>
            <person name="Dreyer I."/>
            <person name="Elias M."/>
            <person name="Engstrom E.M."/>
            <person name="Estelle M."/>
            <person name="Feng L."/>
            <person name="Finet C."/>
            <person name="Floyd S.K."/>
            <person name="Frommer W.B."/>
            <person name="Fujita T."/>
            <person name="Gramzow L."/>
            <person name="Gutensohn M."/>
            <person name="Harholt J."/>
            <person name="Hattori M."/>
            <person name="Heyl A."/>
            <person name="Hirai T."/>
            <person name="Hiwatashi Y."/>
            <person name="Ishikawa M."/>
            <person name="Iwata M."/>
            <person name="Karol K.G."/>
            <person name="Koehler B."/>
            <person name="Kolukisaoglu U."/>
            <person name="Kubo M."/>
            <person name="Kurata T."/>
            <person name="Lalonde S."/>
            <person name="Li K."/>
            <person name="Li Y."/>
            <person name="Litt A."/>
            <person name="Lyons E."/>
            <person name="Manning G."/>
            <person name="Maruyama T."/>
            <person name="Michael T.P."/>
            <person name="Mikami K."/>
            <person name="Miyazaki S."/>
            <person name="Morinaga S."/>
            <person name="Murata T."/>
            <person name="Mueller-Roeber B."/>
            <person name="Nelson D.R."/>
            <person name="Obara M."/>
            <person name="Oguri Y."/>
            <person name="Olmstead R.G."/>
            <person name="Onodera N."/>
            <person name="Petersen B.L."/>
            <person name="Pils B."/>
            <person name="Prigge M."/>
            <person name="Rensing S.A."/>
            <person name="Riano-Pachon D.M."/>
            <person name="Roberts A.W."/>
            <person name="Sato Y."/>
            <person name="Scheller H.V."/>
            <person name="Schulz B."/>
            <person name="Schulz C."/>
            <person name="Shakirov E.V."/>
            <person name="Shibagaki N."/>
            <person name="Shinohara N."/>
            <person name="Shippen D.E."/>
            <person name="Soerensen I."/>
            <person name="Sotooka R."/>
            <person name="Sugimoto N."/>
            <person name="Sugita M."/>
            <person name="Sumikawa N."/>
            <person name="Tanurdzic M."/>
            <person name="Theissen G."/>
            <person name="Ulvskov P."/>
            <person name="Wakazuki S."/>
            <person name="Weng J.K."/>
            <person name="Willats W.W."/>
            <person name="Wipf D."/>
            <person name="Wolf P.G."/>
            <person name="Yang L."/>
            <person name="Zimmer A.D."/>
            <person name="Zhu Q."/>
            <person name="Mitros T."/>
            <person name="Hellsten U."/>
            <person name="Loque D."/>
            <person name="Otillar R."/>
            <person name="Salamov A."/>
            <person name="Schmutz J."/>
            <person name="Shapiro H."/>
            <person name="Lindquist E."/>
            <person name="Lucas S."/>
            <person name="Rokhsar D."/>
            <person name="Grigoriev I.V."/>
        </authorList>
    </citation>
    <scope>NUCLEOTIDE SEQUENCE [LARGE SCALE GENOMIC DNA]</scope>
</reference>
<evidence type="ECO:0000313" key="2">
    <source>
        <dbReference type="EMBL" id="EFJ18409.1"/>
    </source>
</evidence>
<dbReference type="eggNOG" id="ENOG502S39J">
    <property type="taxonomic scope" value="Eukaryota"/>
</dbReference>
<dbReference type="STRING" id="88036.D8S0Y5"/>
<dbReference type="KEGG" id="smo:SELMODRAFT_38717"/>
<dbReference type="GO" id="GO:0009733">
    <property type="term" value="P:response to auxin"/>
    <property type="evidence" value="ECO:0007669"/>
    <property type="project" value="InterPro"/>
</dbReference>
<dbReference type="Gramene" id="EFJ18409">
    <property type="protein sequence ID" value="EFJ18409"/>
    <property type="gene ID" value="SELMODRAFT_38717"/>
</dbReference>
<evidence type="ECO:0000256" key="1">
    <source>
        <dbReference type="ARBA" id="ARBA00006974"/>
    </source>
</evidence>
<gene>
    <name evidence="3" type="ORF">SELMODRAFT_38714</name>
    <name evidence="2" type="ORF">SELMODRAFT_38717</name>
</gene>
<protein>
    <recommendedName>
        <fullName evidence="5">SAUR family protein</fullName>
    </recommendedName>
</protein>
<dbReference type="EMBL" id="GL377597">
    <property type="protein sequence ID" value="EFJ22130.1"/>
    <property type="molecule type" value="Genomic_DNA"/>
</dbReference>
<evidence type="ECO:0000313" key="4">
    <source>
        <dbReference type="Proteomes" id="UP000001514"/>
    </source>
</evidence>
<feature type="non-terminal residue" evidence="3">
    <location>
        <position position="66"/>
    </location>
</feature>
<dbReference type="HOGENOM" id="CLU_098106_7_4_1"/>
<evidence type="ECO:0008006" key="5">
    <source>
        <dbReference type="Google" id="ProtNLM"/>
    </source>
</evidence>
<feature type="non-terminal residue" evidence="3">
    <location>
        <position position="1"/>
    </location>
</feature>
<dbReference type="OMA" id="SCKVMEV"/>
<dbReference type="InterPro" id="IPR003676">
    <property type="entry name" value="SAUR_fam"/>
</dbReference>
<dbReference type="PANTHER" id="PTHR31374">
    <property type="entry name" value="AUXIN-INDUCED PROTEIN-LIKE-RELATED"/>
    <property type="match status" value="1"/>
</dbReference>
<name>D8S0Y5_SELML</name>
<dbReference type="EMBL" id="GL377610">
    <property type="protein sequence ID" value="EFJ18409.1"/>
    <property type="molecule type" value="Genomic_DNA"/>
</dbReference>
<organism evidence="4">
    <name type="scientific">Selaginella moellendorffii</name>
    <name type="common">Spikemoss</name>
    <dbReference type="NCBI Taxonomy" id="88036"/>
    <lineage>
        <taxon>Eukaryota</taxon>
        <taxon>Viridiplantae</taxon>
        <taxon>Streptophyta</taxon>
        <taxon>Embryophyta</taxon>
        <taxon>Tracheophyta</taxon>
        <taxon>Lycopodiopsida</taxon>
        <taxon>Selaginellales</taxon>
        <taxon>Selaginellaceae</taxon>
        <taxon>Selaginella</taxon>
    </lineage>
</organism>
<keyword evidence="4" id="KW-1185">Reference proteome</keyword>
<dbReference type="InParanoid" id="D8S0Y5"/>
<dbReference type="Gramene" id="EFJ22130">
    <property type="protein sequence ID" value="EFJ22130"/>
    <property type="gene ID" value="SELMODRAFT_38714"/>
</dbReference>
<comment type="similarity">
    <text evidence="1">Belongs to the ARG7 family.</text>
</comment>
<sequence>SDVPKGCLAVYVGEERQRYIIRAHLLNHPVFRPLLEESASEFGFKHSGGLKFACDTRQFEQMLLLV</sequence>